<dbReference type="SUPFAM" id="SSF49764">
    <property type="entry name" value="HSP20-like chaperones"/>
    <property type="match status" value="1"/>
</dbReference>
<reference evidence="5" key="1">
    <citation type="submission" date="2016-11" db="EMBL/GenBank/DDBJ databases">
        <authorList>
            <person name="Varghese N."/>
            <person name="Submissions S."/>
        </authorList>
    </citation>
    <scope>NUCLEOTIDE SEQUENCE [LARGE SCALE GENOMIC DNA]</scope>
    <source>
        <strain evidence="5">DSM 17456</strain>
    </source>
</reference>
<feature type="domain" description="SHSP" evidence="3">
    <location>
        <begin position="35"/>
        <end position="139"/>
    </location>
</feature>
<dbReference type="PROSITE" id="PS01031">
    <property type="entry name" value="SHSP"/>
    <property type="match status" value="1"/>
</dbReference>
<dbReference type="AlphaFoldDB" id="A0A1N6J906"/>
<sequence length="143" mass="16114">MSNLKVWRSQQLQRLKLDSDRMFNDICSEFGLPSVCQPLMDTELRLVKTEDGYRIEAELPGVKEENIALHIDGQYLTLRCAYSEVSGPTKAAGSFETQLRLPCKVRLEDVDASLTDGKLIINLPSCTLPERRTIPITSGEEKE</sequence>
<evidence type="ECO:0000256" key="2">
    <source>
        <dbReference type="RuleBase" id="RU003616"/>
    </source>
</evidence>
<dbReference type="InterPro" id="IPR008978">
    <property type="entry name" value="HSP20-like_chaperone"/>
</dbReference>
<accession>A0A1N6J906</accession>
<dbReference type="RefSeq" id="WP_074217970.1">
    <property type="nucleotide sequence ID" value="NZ_FSRG01000009.1"/>
</dbReference>
<evidence type="ECO:0000313" key="5">
    <source>
        <dbReference type="Proteomes" id="UP000184694"/>
    </source>
</evidence>
<dbReference type="Proteomes" id="UP000184694">
    <property type="component" value="Unassembled WGS sequence"/>
</dbReference>
<proteinExistence type="inferred from homology"/>
<dbReference type="EMBL" id="FSRG01000009">
    <property type="protein sequence ID" value="SIO40715.1"/>
    <property type="molecule type" value="Genomic_DNA"/>
</dbReference>
<evidence type="ECO:0000313" key="4">
    <source>
        <dbReference type="EMBL" id="SIO40715.1"/>
    </source>
</evidence>
<dbReference type="Pfam" id="PF00011">
    <property type="entry name" value="HSP20"/>
    <property type="match status" value="1"/>
</dbReference>
<protein>
    <submittedName>
        <fullName evidence="4">HSP20 family protein</fullName>
    </submittedName>
</protein>
<comment type="similarity">
    <text evidence="1 2">Belongs to the small heat shock protein (HSP20) family.</text>
</comment>
<dbReference type="STRING" id="1121457.SAMN02745161_3233"/>
<gene>
    <name evidence="4" type="ORF">SAMN02745161_3233</name>
</gene>
<evidence type="ECO:0000259" key="3">
    <source>
        <dbReference type="PROSITE" id="PS01031"/>
    </source>
</evidence>
<dbReference type="CDD" id="cd00298">
    <property type="entry name" value="ACD_sHsps_p23-like"/>
    <property type="match status" value="1"/>
</dbReference>
<dbReference type="InterPro" id="IPR002068">
    <property type="entry name" value="A-crystallin/Hsp20_dom"/>
</dbReference>
<evidence type="ECO:0000256" key="1">
    <source>
        <dbReference type="PROSITE-ProRule" id="PRU00285"/>
    </source>
</evidence>
<dbReference type="Gene3D" id="2.60.40.790">
    <property type="match status" value="1"/>
</dbReference>
<name>A0A1N6J906_9BACT</name>
<keyword evidence="5" id="KW-1185">Reference proteome</keyword>
<dbReference type="OrthoDB" id="5458456at2"/>
<organism evidence="4 5">
    <name type="scientific">Halodesulfovibrio marinisediminis DSM 17456</name>
    <dbReference type="NCBI Taxonomy" id="1121457"/>
    <lineage>
        <taxon>Bacteria</taxon>
        <taxon>Pseudomonadati</taxon>
        <taxon>Thermodesulfobacteriota</taxon>
        <taxon>Desulfovibrionia</taxon>
        <taxon>Desulfovibrionales</taxon>
        <taxon>Desulfovibrionaceae</taxon>
        <taxon>Halodesulfovibrio</taxon>
    </lineage>
</organism>